<protein>
    <submittedName>
        <fullName evidence="1">Uncharacterized protein</fullName>
    </submittedName>
</protein>
<evidence type="ECO:0000313" key="1">
    <source>
        <dbReference type="EMBL" id="KAJ1092472.1"/>
    </source>
</evidence>
<evidence type="ECO:0000313" key="2">
    <source>
        <dbReference type="Proteomes" id="UP001066276"/>
    </source>
</evidence>
<proteinExistence type="predicted"/>
<name>A0AAV7LLP5_PLEWA</name>
<gene>
    <name evidence="1" type="ORF">NDU88_005582</name>
</gene>
<reference evidence="1" key="1">
    <citation type="journal article" date="2022" name="bioRxiv">
        <title>Sequencing and chromosome-scale assembly of the giantPleurodeles waltlgenome.</title>
        <authorList>
            <person name="Brown T."/>
            <person name="Elewa A."/>
            <person name="Iarovenko S."/>
            <person name="Subramanian E."/>
            <person name="Araus A.J."/>
            <person name="Petzold A."/>
            <person name="Susuki M."/>
            <person name="Suzuki K.-i.T."/>
            <person name="Hayashi T."/>
            <person name="Toyoda A."/>
            <person name="Oliveira C."/>
            <person name="Osipova E."/>
            <person name="Leigh N.D."/>
            <person name="Simon A."/>
            <person name="Yun M.H."/>
        </authorList>
    </citation>
    <scope>NUCLEOTIDE SEQUENCE</scope>
    <source>
        <strain evidence="1">20211129_DDA</strain>
        <tissue evidence="1">Liver</tissue>
    </source>
</reference>
<accession>A0AAV7LLP5</accession>
<dbReference type="Proteomes" id="UP001066276">
    <property type="component" value="Chromosome 11"/>
</dbReference>
<comment type="caution">
    <text evidence="1">The sequence shown here is derived from an EMBL/GenBank/DDBJ whole genome shotgun (WGS) entry which is preliminary data.</text>
</comment>
<sequence>MRLLTYKDKLAETEDTIKHYLDTNDTPEVSVATLWESLKAVIRGQSIATRLNKARQEKCQQLEDDITSLAVTQGRTASLVVRRQVTTLRKHLRALDWDKADNALLRTRQKYYSGNNKACHLLAHRLWVQAAGQRMAELQLPDGTWTC</sequence>
<dbReference type="EMBL" id="JANPWB010000015">
    <property type="protein sequence ID" value="KAJ1092472.1"/>
    <property type="molecule type" value="Genomic_DNA"/>
</dbReference>
<dbReference type="AlphaFoldDB" id="A0AAV7LLP5"/>
<organism evidence="1 2">
    <name type="scientific">Pleurodeles waltl</name>
    <name type="common">Iberian ribbed newt</name>
    <dbReference type="NCBI Taxonomy" id="8319"/>
    <lineage>
        <taxon>Eukaryota</taxon>
        <taxon>Metazoa</taxon>
        <taxon>Chordata</taxon>
        <taxon>Craniata</taxon>
        <taxon>Vertebrata</taxon>
        <taxon>Euteleostomi</taxon>
        <taxon>Amphibia</taxon>
        <taxon>Batrachia</taxon>
        <taxon>Caudata</taxon>
        <taxon>Salamandroidea</taxon>
        <taxon>Salamandridae</taxon>
        <taxon>Pleurodelinae</taxon>
        <taxon>Pleurodeles</taxon>
    </lineage>
</organism>
<keyword evidence="2" id="KW-1185">Reference proteome</keyword>